<proteinExistence type="predicted"/>
<reference evidence="3" key="1">
    <citation type="submission" date="2023-10" db="EMBL/GenBank/DDBJ databases">
        <authorList>
            <person name="Chen Y."/>
            <person name="Shah S."/>
            <person name="Dougan E. K."/>
            <person name="Thang M."/>
            <person name="Chan C."/>
        </authorList>
    </citation>
    <scope>NUCLEOTIDE SEQUENCE [LARGE SCALE GENOMIC DNA]</scope>
</reference>
<protein>
    <recommendedName>
        <fullName evidence="5">RING-type E3 ubiquitin transferase</fullName>
    </recommendedName>
</protein>
<feature type="signal peptide" evidence="2">
    <location>
        <begin position="1"/>
        <end position="31"/>
    </location>
</feature>
<evidence type="ECO:0000256" key="1">
    <source>
        <dbReference type="SAM" id="MobiDB-lite"/>
    </source>
</evidence>
<feature type="chain" id="PRO_5047435024" description="RING-type E3 ubiquitin transferase" evidence="2">
    <location>
        <begin position="32"/>
        <end position="272"/>
    </location>
</feature>
<name>A0ABN9RES4_9DINO</name>
<evidence type="ECO:0000313" key="3">
    <source>
        <dbReference type="EMBL" id="CAK0816135.1"/>
    </source>
</evidence>
<gene>
    <name evidence="3" type="ORF">PCOR1329_LOCUS19194</name>
</gene>
<dbReference type="Proteomes" id="UP001189429">
    <property type="component" value="Unassembled WGS sequence"/>
</dbReference>
<sequence>MWLSSWSWSSSSWSWSWSWCWSAASWSSCLSCSSSLSSSSSLSLAPRPERLSRGIPAGGPPRGWPESRWPMLACEQDEAFSAYFCVVLFDSIGYELHPQDLQESAGPVGTGIYCTLDLNRALATQKEVLVAEFRPTPSESLRSGSTELLIAAAAEDGSAGSGSRWRQRGYSGVLYGATELCIRAECIRALYRRDWQRPGAAWADLDRLLVRMRDPPFLVDPEVSQPELAWAKALERLRLYGDQRVKDTRERLENLWLDTAQQAESQHFCVAQ</sequence>
<organism evidence="3 4">
    <name type="scientific">Prorocentrum cordatum</name>
    <dbReference type="NCBI Taxonomy" id="2364126"/>
    <lineage>
        <taxon>Eukaryota</taxon>
        <taxon>Sar</taxon>
        <taxon>Alveolata</taxon>
        <taxon>Dinophyceae</taxon>
        <taxon>Prorocentrales</taxon>
        <taxon>Prorocentraceae</taxon>
        <taxon>Prorocentrum</taxon>
    </lineage>
</organism>
<evidence type="ECO:0000313" key="4">
    <source>
        <dbReference type="Proteomes" id="UP001189429"/>
    </source>
</evidence>
<accession>A0ABN9RES4</accession>
<keyword evidence="2" id="KW-0732">Signal</keyword>
<feature type="region of interest" description="Disordered" evidence="1">
    <location>
        <begin position="38"/>
        <end position="60"/>
    </location>
</feature>
<dbReference type="EMBL" id="CAUYUJ010006113">
    <property type="protein sequence ID" value="CAK0816135.1"/>
    <property type="molecule type" value="Genomic_DNA"/>
</dbReference>
<keyword evidence="4" id="KW-1185">Reference proteome</keyword>
<comment type="caution">
    <text evidence="3">The sequence shown here is derived from an EMBL/GenBank/DDBJ whole genome shotgun (WGS) entry which is preliminary data.</text>
</comment>
<evidence type="ECO:0008006" key="5">
    <source>
        <dbReference type="Google" id="ProtNLM"/>
    </source>
</evidence>
<evidence type="ECO:0000256" key="2">
    <source>
        <dbReference type="SAM" id="SignalP"/>
    </source>
</evidence>